<dbReference type="EMBL" id="JBCFQL010000013">
    <property type="protein sequence ID" value="MFA9192287.1"/>
    <property type="molecule type" value="Genomic_DNA"/>
</dbReference>
<keyword evidence="1" id="KW-0732">Signal</keyword>
<gene>
    <name evidence="2" type="ORF">AAGV28_12990</name>
</gene>
<dbReference type="Pfam" id="PF13585">
    <property type="entry name" value="CHU_C"/>
    <property type="match status" value="1"/>
</dbReference>
<reference evidence="2 3" key="1">
    <citation type="submission" date="2024-04" db="EMBL/GenBank/DDBJ databases">
        <title>New Clade of Flavobacterium.</title>
        <authorList>
            <person name="Matos L."/>
            <person name="Proenca D.N."/>
            <person name="Fransisco R.M."/>
            <person name="Chung A.P."/>
            <person name="Maccario L."/>
            <person name="Sorensen S.J."/>
            <person name="Morais P.V."/>
        </authorList>
    </citation>
    <scope>NUCLEOTIDE SEQUENCE [LARGE SCALE GENOMIC DNA]</scope>
    <source>
        <strain evidence="2 3">FZUC8N2.13</strain>
    </source>
</reference>
<dbReference type="InterPro" id="IPR013783">
    <property type="entry name" value="Ig-like_fold"/>
</dbReference>
<accession>A0ABV4THB8</accession>
<dbReference type="InterPro" id="IPR026341">
    <property type="entry name" value="T9SS_type_B"/>
</dbReference>
<dbReference type="Proteomes" id="UP001574169">
    <property type="component" value="Unassembled WGS sequence"/>
</dbReference>
<feature type="signal peptide" evidence="1">
    <location>
        <begin position="1"/>
        <end position="18"/>
    </location>
</feature>
<dbReference type="RefSeq" id="WP_373407180.1">
    <property type="nucleotide sequence ID" value="NZ_JBCFQL010000013.1"/>
</dbReference>
<protein>
    <submittedName>
        <fullName evidence="2">T9SS type B sorting domain-containing protein</fullName>
    </submittedName>
</protein>
<comment type="caution">
    <text evidence="2">The sequence shown here is derived from an EMBL/GenBank/DDBJ whole genome shotgun (WGS) entry which is preliminary data.</text>
</comment>
<evidence type="ECO:0000256" key="1">
    <source>
        <dbReference type="SAM" id="SignalP"/>
    </source>
</evidence>
<sequence length="1473" mass="160847">MRKLLLVSIILIAANCWAQFSKTHYIPPLTSQSENITAEDHYLYISTPSTKNVALKIMPIGGQIINATVNNNTPYTYFIGRGSDTQLLTPKTVLGKLSDKGYIIEADDLIYVSVRLNASPNQNNSYNHAGGIVSKGNSALGTTFRLGAMLNPLYDQTLLNFASILATENNTTITIELPVGTILADNSVINSPIVINLNKNESYVIALENVQNTPFNSAKIIGALVQSDKAIVVNSGSFGGSNSTALSGNENELRPEGRDLGFDQIVPFEKTGKEYIFVKGEGPDEIERVVLVAHQPQTAIYLNGNTIPSYILQPGEYAAIDGFQFINNNLYIQTTEKVFAYQCIGGLAQNPPPYNRENPRNNPIANQNMFFVPPINCATPNIVDNIPQIQFIGNTIYSGKLNIVTEKGALVLVNNSPINSTPIEITGNTNYERYTINDLSGNISVKSTKQVYVSYFGTNAAATYGGYYSGFDSKPEITSAKINVGTPACIPNLVLQVSTILNYDTFEWYFNGNPIVDPNSNLNSYSPTQPGFYQVKGSISGCGTTIFSDIIPVSNCPTDIDNDTVNDNIDLDNDNDGITNCTESYGDQNINISNINSGNIIIGNYSNSFTGSVTTSTISNPTPFTGNSDGSFISDIPAGKGNFAKYNLTFTQPISVGIEYVPTASPTDLLNANAEYSVTTDVDKTITVLNPNNQLLIDTNYDGIYESGVTEYSSFEIRFQLNGITPLPAGTGRFKFLTHLVNSISFTHKNTSETEANKTTLQFFAICVPKDSDGDGIPDQLDLDSDNDGIPDAIESQDNNFALSSTADSNRNGIFDIFESRLAPIDTDSDGVPDYLDLDSDNDGIYDAVETGSNNTDTDNDGIKNYRDFDSDNDLCYDVIEAGFLDSNGDGMLGAIAPPAVDTNGLVTSGTAYTTPNSNYITAVPILITTQPLAPPTCDLQNTSISIVANGDSYQWQLSTNGTTWSNLTNNSIYTGTSSNTLNINSVNQMMNGYQYRVFINRIGNSCGLISNETTLSILNLPVVNATTIKQCDDDLDARTTFNLTVKNNEISNNYAIETFSYFTTLAAANANDSAQKITNPLAYVANNGTTIWTRVENANACFTVAQINLVVSTTQIPANFNILFENCDDYIDVVNDDYDGISAFDFSSAQNTILALLPQPTNNYSVKYYETQADALSETNEIINTTSYRNTLSPNEQKIWVRVDNDSDNSCFGIGEHITLRVNPKPNIDINSNHLADVYVCENLPDFYVTLEAGILDGSPTTDYTYIWSKDNQVIIDQTNATLEVNIAGIYNVIVTSQYGCSRTRTITVNTSDISKITTIEVNELSNNNTILVVVEGIGNYEYSLDDPNGSYQDANLLENVPAGIHEIYVRDKNGCGVANESIAILGAPKYFTPNNDGFNDYWNIKGINTDFNSKTVIRIFDRYGKFLKDINPQGQGWDGTFNGHLLPSDDYWYTAKLENGKEIKGHFSLKR</sequence>
<dbReference type="Gene3D" id="2.60.40.10">
    <property type="entry name" value="Immunoglobulins"/>
    <property type="match status" value="1"/>
</dbReference>
<organism evidence="2 3">
    <name type="scientific">Flavobacterium zubiriense</name>
    <dbReference type="NCBI Taxonomy" id="3138075"/>
    <lineage>
        <taxon>Bacteria</taxon>
        <taxon>Pseudomonadati</taxon>
        <taxon>Bacteroidota</taxon>
        <taxon>Flavobacteriia</taxon>
        <taxon>Flavobacteriales</taxon>
        <taxon>Flavobacteriaceae</taxon>
        <taxon>Flavobacterium</taxon>
    </lineage>
</organism>
<evidence type="ECO:0000313" key="3">
    <source>
        <dbReference type="Proteomes" id="UP001574169"/>
    </source>
</evidence>
<dbReference type="NCBIfam" id="TIGR04131">
    <property type="entry name" value="Bac_Flav_CTERM"/>
    <property type="match status" value="1"/>
</dbReference>
<proteinExistence type="predicted"/>
<name>A0ABV4THB8_9FLAO</name>
<evidence type="ECO:0000313" key="2">
    <source>
        <dbReference type="EMBL" id="MFA9192287.1"/>
    </source>
</evidence>
<feature type="chain" id="PRO_5045454645" evidence="1">
    <location>
        <begin position="19"/>
        <end position="1473"/>
    </location>
</feature>
<dbReference type="InterPro" id="IPR028974">
    <property type="entry name" value="TSP_type-3_rpt"/>
</dbReference>
<dbReference type="Gene3D" id="4.10.1080.10">
    <property type="entry name" value="TSP type-3 repeat"/>
    <property type="match status" value="2"/>
</dbReference>
<dbReference type="SUPFAM" id="SSF103647">
    <property type="entry name" value="TSP type-3 repeat"/>
    <property type="match status" value="2"/>
</dbReference>
<keyword evidence="3" id="KW-1185">Reference proteome</keyword>